<dbReference type="STRING" id="8010.ENSELUP00000006456"/>
<dbReference type="KEGG" id="els:105013622"/>
<dbReference type="PANTHER" id="PTHR24411">
    <property type="entry name" value="NUCLEAR FACTOR ERYTHROID 2-RELATED FACTOR"/>
    <property type="match status" value="1"/>
</dbReference>
<keyword evidence="4" id="KW-0010">Activator</keyword>
<evidence type="ECO:0000256" key="6">
    <source>
        <dbReference type="ARBA" id="ARBA00023242"/>
    </source>
</evidence>
<feature type="domain" description="BZIP" evidence="8">
    <location>
        <begin position="385"/>
        <end position="448"/>
    </location>
</feature>
<dbReference type="GO" id="GO:0000981">
    <property type="term" value="F:DNA-binding transcription factor activity, RNA polymerase II-specific"/>
    <property type="evidence" value="ECO:0007669"/>
    <property type="project" value="TreeGrafter"/>
</dbReference>
<dbReference type="InterPro" id="IPR004826">
    <property type="entry name" value="bZIP_Maf"/>
</dbReference>
<dbReference type="OMA" id="LPLRRNC"/>
<dbReference type="GO" id="GO:0000978">
    <property type="term" value="F:RNA polymerase II cis-regulatory region sequence-specific DNA binding"/>
    <property type="evidence" value="ECO:0007669"/>
    <property type="project" value="InterPro"/>
</dbReference>
<gene>
    <name evidence="9" type="primary">NFE2</name>
</gene>
<feature type="region of interest" description="Disordered" evidence="7">
    <location>
        <begin position="128"/>
        <end position="153"/>
    </location>
</feature>
<dbReference type="SMART" id="SM00338">
    <property type="entry name" value="BRLZ"/>
    <property type="match status" value="1"/>
</dbReference>
<dbReference type="GO" id="GO:0071600">
    <property type="term" value="P:otic vesicle morphogenesis"/>
    <property type="evidence" value="ECO:0007669"/>
    <property type="project" value="Ensembl"/>
</dbReference>
<dbReference type="Ensembl" id="ENSELUT00000008933.3">
    <property type="protein sequence ID" value="ENSELUP00000006440.1"/>
    <property type="gene ID" value="ENSELUG00000007322.3"/>
</dbReference>
<dbReference type="GO" id="GO:0005634">
    <property type="term" value="C:nucleus"/>
    <property type="evidence" value="ECO:0007669"/>
    <property type="project" value="TreeGrafter"/>
</dbReference>
<evidence type="ECO:0000313" key="10">
    <source>
        <dbReference type="Proteomes" id="UP000265140"/>
    </source>
</evidence>
<sequence length="491" mass="53660">MCAAANSVLPLRGPSEGFAIPGRLCGGVSMPTHSPEVRSHGPPHPHDPEMDLAWQELMAITELQEFDVPHDNPYETIQYHPMEPSVSLGGYGLAQPHLAPLPCCGDANPASAYQGSYSEVAHACQRQAGHGTLGPTHGHHGIQQNPRGLNAQHPPLMSLLEHMSLTGTGGNGHIGKDNAALAHCLARHTPGTGHGQSKHGPRAVDDLESDSGLSLGSSPPLASPDDAMARAPAYPSTEAGLNYSDGEMESIGEQGRKASLYNTDYQQHPAHLYSGPHPYYCPVTQPGQPQPQHHFLPLGLTKHQQGSPVAVNNLHRNWPASRGSVSQALYAKPRGNPPPAPLSRDERRAHALKIPFPLEKIINLPVDDFNELLTQYTLTDNQLALVRDIRRRGKNKVAAQNCRKRKLENIVYLEGEVGQLHSQREHLARERMEFQRNLAIVKHSLTELYAEVFSQLRDENGHPYSIDEYSLQQTPDGNVFLVPQSDMLDGE</sequence>
<organism evidence="9 10">
    <name type="scientific">Esox lucius</name>
    <name type="common">Northern pike</name>
    <dbReference type="NCBI Taxonomy" id="8010"/>
    <lineage>
        <taxon>Eukaryota</taxon>
        <taxon>Metazoa</taxon>
        <taxon>Chordata</taxon>
        <taxon>Craniata</taxon>
        <taxon>Vertebrata</taxon>
        <taxon>Euteleostomi</taxon>
        <taxon>Actinopterygii</taxon>
        <taxon>Neopterygii</taxon>
        <taxon>Teleostei</taxon>
        <taxon>Protacanthopterygii</taxon>
        <taxon>Esociformes</taxon>
        <taxon>Esocidae</taxon>
        <taxon>Esox</taxon>
    </lineage>
</organism>
<dbReference type="CDD" id="cd14720">
    <property type="entry name" value="bZIP_NFE2-like"/>
    <property type="match status" value="1"/>
</dbReference>
<dbReference type="InParanoid" id="A0A3P8XPK4"/>
<keyword evidence="5" id="KW-0804">Transcription</keyword>
<feature type="compositionally biased region" description="Low complexity" evidence="7">
    <location>
        <begin position="210"/>
        <end position="226"/>
    </location>
</feature>
<dbReference type="GO" id="GO:1902882">
    <property type="term" value="P:regulation of response to oxidative stress"/>
    <property type="evidence" value="ECO:0007669"/>
    <property type="project" value="Ensembl"/>
</dbReference>
<dbReference type="GeneTree" id="ENSGT00950000182892"/>
<dbReference type="SUPFAM" id="SSF47454">
    <property type="entry name" value="A DNA-binding domain in eukaryotic transcription factors"/>
    <property type="match status" value="1"/>
</dbReference>
<dbReference type="OrthoDB" id="7458135at2759"/>
<evidence type="ECO:0000313" key="9">
    <source>
        <dbReference type="Ensembl" id="ENSELUP00000006440.1"/>
    </source>
</evidence>
<dbReference type="GO" id="GO:0046982">
    <property type="term" value="F:protein heterodimerization activity"/>
    <property type="evidence" value="ECO:0007669"/>
    <property type="project" value="Ensembl"/>
</dbReference>
<dbReference type="RefSeq" id="XP_010873560.1">
    <property type="nucleotide sequence ID" value="XM_010875258.5"/>
</dbReference>
<dbReference type="GO" id="GO:0010725">
    <property type="term" value="P:regulation of primitive erythrocyte differentiation"/>
    <property type="evidence" value="ECO:0007669"/>
    <property type="project" value="Ensembl"/>
</dbReference>
<keyword evidence="6" id="KW-0539">Nucleus</keyword>
<dbReference type="GO" id="GO:0007596">
    <property type="term" value="P:blood coagulation"/>
    <property type="evidence" value="ECO:0007669"/>
    <property type="project" value="Ensembl"/>
</dbReference>
<dbReference type="Gene3D" id="1.10.880.10">
    <property type="entry name" value="Transcription factor, Skn-1-like, DNA-binding domain"/>
    <property type="match status" value="1"/>
</dbReference>
<evidence type="ECO:0000256" key="3">
    <source>
        <dbReference type="ARBA" id="ARBA00023125"/>
    </source>
</evidence>
<evidence type="ECO:0000256" key="4">
    <source>
        <dbReference type="ARBA" id="ARBA00023159"/>
    </source>
</evidence>
<keyword evidence="2" id="KW-0805">Transcription regulation</keyword>
<dbReference type="GeneID" id="105013622"/>
<dbReference type="Proteomes" id="UP000265140">
    <property type="component" value="Chromosome 12"/>
</dbReference>
<comment type="similarity">
    <text evidence="1">Belongs to the bZIP family. CNC subfamily.</text>
</comment>
<protein>
    <recommendedName>
        <fullName evidence="8">BZIP domain-containing protein</fullName>
    </recommendedName>
</protein>
<dbReference type="PROSITE" id="PS50217">
    <property type="entry name" value="BZIP"/>
    <property type="match status" value="1"/>
</dbReference>
<evidence type="ECO:0000256" key="7">
    <source>
        <dbReference type="SAM" id="MobiDB-lite"/>
    </source>
</evidence>
<evidence type="ECO:0000256" key="5">
    <source>
        <dbReference type="ARBA" id="ARBA00023163"/>
    </source>
</evidence>
<dbReference type="SUPFAM" id="SSF57959">
    <property type="entry name" value="Leucine zipper domain"/>
    <property type="match status" value="1"/>
</dbReference>
<evidence type="ECO:0000259" key="8">
    <source>
        <dbReference type="PROSITE" id="PS50217"/>
    </source>
</evidence>
<reference evidence="10" key="1">
    <citation type="journal article" date="2014" name="PLoS ONE">
        <title>The genome and linkage map of the northern pike (Esox lucius): conserved synteny revealed between the salmonid sister group and the Neoteleostei.</title>
        <authorList>
            <person name="Rondeau E.B."/>
            <person name="Minkley D.R."/>
            <person name="Leong J.S."/>
            <person name="Messmer A.M."/>
            <person name="Jantzen J.R."/>
            <person name="von Schalburg K.R."/>
            <person name="Lemon C."/>
            <person name="Bird N.H."/>
            <person name="Koop B.F."/>
        </authorList>
    </citation>
    <scope>NUCLEOTIDE SEQUENCE</scope>
</reference>
<dbReference type="PROSITE" id="PS00036">
    <property type="entry name" value="BZIP_BASIC"/>
    <property type="match status" value="1"/>
</dbReference>
<reference evidence="9" key="2">
    <citation type="submission" date="2020-02" db="EMBL/GenBank/DDBJ databases">
        <title>Esox lucius (northern pike) genome, fEsoLuc1, primary haplotype.</title>
        <authorList>
            <person name="Myers G."/>
            <person name="Karagic N."/>
            <person name="Meyer A."/>
            <person name="Pippel M."/>
            <person name="Reichard M."/>
            <person name="Winkler S."/>
            <person name="Tracey A."/>
            <person name="Sims Y."/>
            <person name="Howe K."/>
            <person name="Rhie A."/>
            <person name="Formenti G."/>
            <person name="Durbin R."/>
            <person name="Fedrigo O."/>
            <person name="Jarvis E.D."/>
        </authorList>
    </citation>
    <scope>NUCLEOTIDE SEQUENCE [LARGE SCALE GENOMIC DNA]</scope>
</reference>
<evidence type="ECO:0000256" key="2">
    <source>
        <dbReference type="ARBA" id="ARBA00023015"/>
    </source>
</evidence>
<proteinExistence type="inferred from homology"/>
<feature type="region of interest" description="Disordered" evidence="7">
    <location>
        <begin position="187"/>
        <end position="245"/>
    </location>
</feature>
<accession>A0A3P8XPK4</accession>
<dbReference type="InterPro" id="IPR046347">
    <property type="entry name" value="bZIP_sf"/>
</dbReference>
<keyword evidence="10" id="KW-1185">Reference proteome</keyword>
<dbReference type="PANTHER" id="PTHR24411:SF26">
    <property type="entry name" value="TRANSCRIPTION FACTOR NF-E2 45 KDA SUBUNIT"/>
    <property type="match status" value="1"/>
</dbReference>
<dbReference type="InterPro" id="IPR004827">
    <property type="entry name" value="bZIP"/>
</dbReference>
<name>A0A3P8XPK4_ESOLU</name>
<dbReference type="GO" id="GO:0005667">
    <property type="term" value="C:transcription regulator complex"/>
    <property type="evidence" value="ECO:0007669"/>
    <property type="project" value="Ensembl"/>
</dbReference>
<dbReference type="AlphaFoldDB" id="A0A3P8XPK4"/>
<dbReference type="GO" id="GO:0048798">
    <property type="term" value="P:swim bladder inflation"/>
    <property type="evidence" value="ECO:0007669"/>
    <property type="project" value="Ensembl"/>
</dbReference>
<dbReference type="Bgee" id="ENSELUG00000007322">
    <property type="expression patterns" value="Expressed in stomach and 12 other cell types or tissues"/>
</dbReference>
<reference evidence="9" key="3">
    <citation type="submission" date="2025-08" db="UniProtKB">
        <authorList>
            <consortium name="Ensembl"/>
        </authorList>
    </citation>
    <scope>IDENTIFICATION</scope>
</reference>
<dbReference type="InterPro" id="IPR047167">
    <property type="entry name" value="NFE2-like"/>
</dbReference>
<keyword evidence="3" id="KW-0238">DNA-binding</keyword>
<evidence type="ECO:0000256" key="1">
    <source>
        <dbReference type="ARBA" id="ARBA00008157"/>
    </source>
</evidence>
<dbReference type="Pfam" id="PF03131">
    <property type="entry name" value="bZIP_Maf"/>
    <property type="match status" value="1"/>
</dbReference>
<dbReference type="InterPro" id="IPR008917">
    <property type="entry name" value="TF_DNA-bd_sf"/>
</dbReference>
<reference evidence="9" key="4">
    <citation type="submission" date="2025-09" db="UniProtKB">
        <authorList>
            <consortium name="Ensembl"/>
        </authorList>
    </citation>
    <scope>IDENTIFICATION</scope>
</reference>
<dbReference type="CTD" id="4778"/>